<evidence type="ECO:0000313" key="4">
    <source>
        <dbReference type="Proteomes" id="UP000460558"/>
    </source>
</evidence>
<sequence length="220" mass="23129">MDPTSQTPAPDAAAPGGAESQGASGHPDLRAAADGVALLLGGVGDERLEDPTPCSDYSVRELLAHLAGLVAAFRDTARKDLGPTTDTDPRDVPLVLPDDWRELLPRRFDELVAAWAQPGAWDGETRAGGVDLPSAIAGRIAMNELTVHGWDLARATGQPYAPDEASLRVSYELMRPTEDGGADAAREGVFGPVVPVPDAASLLDRVVGVNGRRPDWRPGD</sequence>
<keyword evidence="4" id="KW-1185">Reference proteome</keyword>
<dbReference type="InterPro" id="IPR017517">
    <property type="entry name" value="Maleyloyr_isom"/>
</dbReference>
<accession>A0ABW9NRY2</accession>
<organism evidence="3 4">
    <name type="scientific">Streptomyces katsurahamanus</name>
    <dbReference type="NCBI Taxonomy" id="2577098"/>
    <lineage>
        <taxon>Bacteria</taxon>
        <taxon>Bacillati</taxon>
        <taxon>Actinomycetota</taxon>
        <taxon>Actinomycetes</taxon>
        <taxon>Kitasatosporales</taxon>
        <taxon>Streptomycetaceae</taxon>
        <taxon>Streptomyces</taxon>
    </lineage>
</organism>
<dbReference type="EMBL" id="VDEQ01000103">
    <property type="protein sequence ID" value="MQS36031.1"/>
    <property type="molecule type" value="Genomic_DNA"/>
</dbReference>
<feature type="compositionally biased region" description="Low complexity" evidence="1">
    <location>
        <begin position="8"/>
        <end position="18"/>
    </location>
</feature>
<comment type="caution">
    <text evidence="3">The sequence shown here is derived from an EMBL/GenBank/DDBJ whole genome shotgun (WGS) entry which is preliminary data.</text>
</comment>
<evidence type="ECO:0000313" key="3">
    <source>
        <dbReference type="EMBL" id="MQS36031.1"/>
    </source>
</evidence>
<feature type="region of interest" description="Disordered" evidence="1">
    <location>
        <begin position="1"/>
        <end position="30"/>
    </location>
</feature>
<gene>
    <name evidence="3" type="ORF">FFZ77_10590</name>
</gene>
<reference evidence="3 4" key="1">
    <citation type="submission" date="2019-06" db="EMBL/GenBank/DDBJ databases">
        <title>Comparative genomics and metabolomics analyses of clavulanic acid producing Streptomyces species provides insight into specialized metabolism and evolution of beta-lactam biosynthetic gene clusters.</title>
        <authorList>
            <person name="Moore M.A."/>
            <person name="Cruz-Morales P."/>
            <person name="Barona Gomez F."/>
            <person name="Kapil T."/>
        </authorList>
    </citation>
    <scope>NUCLEOTIDE SEQUENCE [LARGE SCALE GENOMIC DNA]</scope>
    <source>
        <strain evidence="3 4">T-272</strain>
    </source>
</reference>
<dbReference type="Gene3D" id="1.20.120.450">
    <property type="entry name" value="dinb family like domain"/>
    <property type="match status" value="1"/>
</dbReference>
<dbReference type="NCBIfam" id="TIGR03086">
    <property type="entry name" value="TIGR03086 family metal-binding protein"/>
    <property type="match status" value="1"/>
</dbReference>
<name>A0ABW9NRY2_9ACTN</name>
<dbReference type="NCBIfam" id="TIGR03083">
    <property type="entry name" value="maleylpyruvate isomerase family mycothiol-dependent enzyme"/>
    <property type="match status" value="1"/>
</dbReference>
<dbReference type="SUPFAM" id="SSF109854">
    <property type="entry name" value="DinB/YfiT-like putative metalloenzymes"/>
    <property type="match status" value="1"/>
</dbReference>
<dbReference type="Proteomes" id="UP000460558">
    <property type="component" value="Unassembled WGS sequence"/>
</dbReference>
<dbReference type="Pfam" id="PF11716">
    <property type="entry name" value="MDMPI_N"/>
    <property type="match status" value="1"/>
</dbReference>
<protein>
    <submittedName>
        <fullName evidence="3">TIGR03086 family protein</fullName>
    </submittedName>
</protein>
<dbReference type="InterPro" id="IPR034660">
    <property type="entry name" value="DinB/YfiT-like"/>
</dbReference>
<dbReference type="InterPro" id="IPR017520">
    <property type="entry name" value="CHP03086"/>
</dbReference>
<feature type="domain" description="Mycothiol-dependent maleylpyruvate isomerase metal-binding" evidence="2">
    <location>
        <begin position="29"/>
        <end position="153"/>
    </location>
</feature>
<dbReference type="RefSeq" id="WP_153482598.1">
    <property type="nucleotide sequence ID" value="NZ_VDEQ01000103.1"/>
</dbReference>
<proteinExistence type="predicted"/>
<evidence type="ECO:0000256" key="1">
    <source>
        <dbReference type="SAM" id="MobiDB-lite"/>
    </source>
</evidence>
<dbReference type="InterPro" id="IPR024344">
    <property type="entry name" value="MDMPI_metal-binding"/>
</dbReference>
<evidence type="ECO:0000259" key="2">
    <source>
        <dbReference type="Pfam" id="PF11716"/>
    </source>
</evidence>